<feature type="compositionally biased region" description="Polar residues" evidence="1">
    <location>
        <begin position="1"/>
        <end position="15"/>
    </location>
</feature>
<gene>
    <name evidence="2" type="ORF">GWK47_052179</name>
</gene>
<dbReference type="OrthoDB" id="191061at2759"/>
<accession>A0A8J4Y8A8</accession>
<evidence type="ECO:0000313" key="2">
    <source>
        <dbReference type="EMBL" id="KAG0718571.1"/>
    </source>
</evidence>
<comment type="caution">
    <text evidence="2">The sequence shown here is derived from an EMBL/GenBank/DDBJ whole genome shotgun (WGS) entry which is preliminary data.</text>
</comment>
<dbReference type="Proteomes" id="UP000770661">
    <property type="component" value="Unassembled WGS sequence"/>
</dbReference>
<organism evidence="2 3">
    <name type="scientific">Chionoecetes opilio</name>
    <name type="common">Atlantic snow crab</name>
    <name type="synonym">Cancer opilio</name>
    <dbReference type="NCBI Taxonomy" id="41210"/>
    <lineage>
        <taxon>Eukaryota</taxon>
        <taxon>Metazoa</taxon>
        <taxon>Ecdysozoa</taxon>
        <taxon>Arthropoda</taxon>
        <taxon>Crustacea</taxon>
        <taxon>Multicrustacea</taxon>
        <taxon>Malacostraca</taxon>
        <taxon>Eumalacostraca</taxon>
        <taxon>Eucarida</taxon>
        <taxon>Decapoda</taxon>
        <taxon>Pleocyemata</taxon>
        <taxon>Brachyura</taxon>
        <taxon>Eubrachyura</taxon>
        <taxon>Majoidea</taxon>
        <taxon>Majidae</taxon>
        <taxon>Chionoecetes</taxon>
    </lineage>
</organism>
<sequence>MEVQRTNLYGDQNMGQQPPQPQINSNPAHHKVTAPPTQLGMAMSDVNIIHSPLLLSIVKTSDISSLPLHLGYFTRRALRAPPPWVITPLRTSPRTHGKGQTSRILDVALITAFDRATQGGSPAWKAKMVFEAVLYRPDGDVF</sequence>
<keyword evidence="3" id="KW-1185">Reference proteome</keyword>
<dbReference type="AlphaFoldDB" id="A0A8J4Y8A8"/>
<name>A0A8J4Y8A8_CHIOP</name>
<feature type="region of interest" description="Disordered" evidence="1">
    <location>
        <begin position="1"/>
        <end position="35"/>
    </location>
</feature>
<reference evidence="2" key="1">
    <citation type="submission" date="2020-07" db="EMBL/GenBank/DDBJ databases">
        <title>The High-quality genome of the commercially important snow crab, Chionoecetes opilio.</title>
        <authorList>
            <person name="Jeong J.-H."/>
            <person name="Ryu S."/>
        </authorList>
    </citation>
    <scope>NUCLEOTIDE SEQUENCE</scope>
    <source>
        <strain evidence="2">MADBK_172401_WGS</strain>
        <tissue evidence="2">Digestive gland</tissue>
    </source>
</reference>
<proteinExistence type="predicted"/>
<evidence type="ECO:0000256" key="1">
    <source>
        <dbReference type="SAM" id="MobiDB-lite"/>
    </source>
</evidence>
<evidence type="ECO:0000313" key="3">
    <source>
        <dbReference type="Proteomes" id="UP000770661"/>
    </source>
</evidence>
<dbReference type="EMBL" id="JACEEZ010015821">
    <property type="protein sequence ID" value="KAG0718571.1"/>
    <property type="molecule type" value="Genomic_DNA"/>
</dbReference>
<protein>
    <submittedName>
        <fullName evidence="2">Uncharacterized protein</fullName>
    </submittedName>
</protein>